<keyword evidence="2" id="KW-1185">Reference proteome</keyword>
<gene>
    <name evidence="1" type="ORF">F5878DRAFT_645484</name>
</gene>
<reference evidence="1" key="1">
    <citation type="submission" date="2022-08" db="EMBL/GenBank/DDBJ databases">
        <authorList>
            <consortium name="DOE Joint Genome Institute"/>
            <person name="Min B."/>
            <person name="Riley R."/>
            <person name="Sierra-Patev S."/>
            <person name="Naranjo-Ortiz M."/>
            <person name="Looney B."/>
            <person name="Konkel Z."/>
            <person name="Slot J.C."/>
            <person name="Sakamoto Y."/>
            <person name="Steenwyk J.L."/>
            <person name="Rokas A."/>
            <person name="Carro J."/>
            <person name="Camarero S."/>
            <person name="Ferreira P."/>
            <person name="Molpeceres G."/>
            <person name="Ruiz-Duenas F.J."/>
            <person name="Serrano A."/>
            <person name="Henrissat B."/>
            <person name="Drula E."/>
            <person name="Hughes K.W."/>
            <person name="Mata J.L."/>
            <person name="Ishikawa N.K."/>
            <person name="Vargas-Isla R."/>
            <person name="Ushijima S."/>
            <person name="Smith C.A."/>
            <person name="Ahrendt S."/>
            <person name="Andreopoulos W."/>
            <person name="He G."/>
            <person name="Labutti K."/>
            <person name="Lipzen A."/>
            <person name="Ng V."/>
            <person name="Sandor L."/>
            <person name="Barry K."/>
            <person name="Martinez A.T."/>
            <person name="Xiao Y."/>
            <person name="Gibbons J.G."/>
            <person name="Terashima K."/>
            <person name="Hibbett D.S."/>
            <person name="Grigoriev I.V."/>
        </authorList>
    </citation>
    <scope>NUCLEOTIDE SEQUENCE</scope>
    <source>
        <strain evidence="1">TFB9207</strain>
    </source>
</reference>
<name>A0AA38U7Y5_9AGAR</name>
<proteinExistence type="predicted"/>
<dbReference type="Proteomes" id="UP001163846">
    <property type="component" value="Unassembled WGS sequence"/>
</dbReference>
<sequence>MSYDALSVRTLPVHLSFSVYILEVPRYIAEGSRYDFSLDHSSQELKKSWTCSLLFKAFQSVSSGLATPSLSSRQGSVGCKNFIWRVFGLFYLKPLWTIELCRLHPKICGLAVMLTFFGLFSSLETHQQAVMSPGLRIVVKALFLAILPQFLQPIHLFSLLSSSFWLKFFHKAWCAIRNKYEASPPQVLCSKGASKHNRAGKDQYEPAVNHGFQTTYNGQVCRGKLRNFIGCYVLTPDYCDLILRVAGRAQVYREFMNFKTNFSRESPLYTRYYNGKEHSFTSI</sequence>
<dbReference type="AlphaFoldDB" id="A0AA38U7Y5"/>
<protein>
    <submittedName>
        <fullName evidence="1">Uncharacterized protein</fullName>
    </submittedName>
</protein>
<comment type="caution">
    <text evidence="1">The sequence shown here is derived from an EMBL/GenBank/DDBJ whole genome shotgun (WGS) entry which is preliminary data.</text>
</comment>
<organism evidence="1 2">
    <name type="scientific">Lentinula raphanica</name>
    <dbReference type="NCBI Taxonomy" id="153919"/>
    <lineage>
        <taxon>Eukaryota</taxon>
        <taxon>Fungi</taxon>
        <taxon>Dikarya</taxon>
        <taxon>Basidiomycota</taxon>
        <taxon>Agaricomycotina</taxon>
        <taxon>Agaricomycetes</taxon>
        <taxon>Agaricomycetidae</taxon>
        <taxon>Agaricales</taxon>
        <taxon>Marasmiineae</taxon>
        <taxon>Omphalotaceae</taxon>
        <taxon>Lentinula</taxon>
    </lineage>
</organism>
<evidence type="ECO:0000313" key="1">
    <source>
        <dbReference type="EMBL" id="KAJ3833999.1"/>
    </source>
</evidence>
<dbReference type="EMBL" id="MU806598">
    <property type="protein sequence ID" value="KAJ3833999.1"/>
    <property type="molecule type" value="Genomic_DNA"/>
</dbReference>
<accession>A0AA38U7Y5</accession>
<evidence type="ECO:0000313" key="2">
    <source>
        <dbReference type="Proteomes" id="UP001163846"/>
    </source>
</evidence>